<dbReference type="Gene3D" id="3.30.420.10">
    <property type="entry name" value="Ribonuclease H-like superfamily/Ribonuclease H"/>
    <property type="match status" value="2"/>
</dbReference>
<feature type="domain" description="Integrase catalytic" evidence="4">
    <location>
        <begin position="1836"/>
        <end position="1996"/>
    </location>
</feature>
<reference evidence="5 6" key="1">
    <citation type="journal article" date="2018" name="PLoS Genet.">
        <title>Population sequencing reveals clonal diversity and ancestral inbreeding in the grapevine cultivar Chardonnay.</title>
        <authorList>
            <person name="Roach M.J."/>
            <person name="Johnson D.L."/>
            <person name="Bohlmann J."/>
            <person name="van Vuuren H.J."/>
            <person name="Jones S.J."/>
            <person name="Pretorius I.S."/>
            <person name="Schmidt S.A."/>
            <person name="Borneman A.R."/>
        </authorList>
    </citation>
    <scope>NUCLEOTIDE SEQUENCE [LARGE SCALE GENOMIC DNA]</scope>
    <source>
        <strain evidence="6">cv. Chardonnay</strain>
        <tissue evidence="5">Leaf</tissue>
    </source>
</reference>
<dbReference type="InterPro" id="IPR001584">
    <property type="entry name" value="Integrase_cat-core"/>
</dbReference>
<evidence type="ECO:0000256" key="1">
    <source>
        <dbReference type="ARBA" id="ARBA00023172"/>
    </source>
</evidence>
<dbReference type="Pfam" id="PF13456">
    <property type="entry name" value="RVT_3"/>
    <property type="match status" value="1"/>
</dbReference>
<evidence type="ECO:0000259" key="3">
    <source>
        <dbReference type="PROSITE" id="PS50879"/>
    </source>
</evidence>
<name>A0A438GR27_VITVI</name>
<organism evidence="5 6">
    <name type="scientific">Vitis vinifera</name>
    <name type="common">Grape</name>
    <dbReference type="NCBI Taxonomy" id="29760"/>
    <lineage>
        <taxon>Eukaryota</taxon>
        <taxon>Viridiplantae</taxon>
        <taxon>Streptophyta</taxon>
        <taxon>Embryophyta</taxon>
        <taxon>Tracheophyta</taxon>
        <taxon>Spermatophyta</taxon>
        <taxon>Magnoliopsida</taxon>
        <taxon>eudicotyledons</taxon>
        <taxon>Gunneridae</taxon>
        <taxon>Pentapetalae</taxon>
        <taxon>rosids</taxon>
        <taxon>Vitales</taxon>
        <taxon>Vitaceae</taxon>
        <taxon>Viteae</taxon>
        <taxon>Vitis</taxon>
    </lineage>
</organism>
<evidence type="ECO:0000313" key="5">
    <source>
        <dbReference type="EMBL" id="RVW74656.1"/>
    </source>
</evidence>
<dbReference type="InterPro" id="IPR043502">
    <property type="entry name" value="DNA/RNA_pol_sf"/>
</dbReference>
<dbReference type="Pfam" id="PF00078">
    <property type="entry name" value="RVT_1"/>
    <property type="match status" value="1"/>
</dbReference>
<feature type="compositionally biased region" description="Pro residues" evidence="2">
    <location>
        <begin position="159"/>
        <end position="169"/>
    </location>
</feature>
<proteinExistence type="predicted"/>
<dbReference type="PROSITE" id="PS50879">
    <property type="entry name" value="RNASE_H_1"/>
    <property type="match status" value="1"/>
</dbReference>
<evidence type="ECO:0000256" key="2">
    <source>
        <dbReference type="SAM" id="MobiDB-lite"/>
    </source>
</evidence>
<dbReference type="CDD" id="cd09279">
    <property type="entry name" value="RNase_HI_like"/>
    <property type="match status" value="1"/>
</dbReference>
<dbReference type="GO" id="GO:0004523">
    <property type="term" value="F:RNA-DNA hybrid ribonuclease activity"/>
    <property type="evidence" value="ECO:0007669"/>
    <property type="project" value="InterPro"/>
</dbReference>
<dbReference type="InterPro" id="IPR036397">
    <property type="entry name" value="RNaseH_sf"/>
</dbReference>
<dbReference type="FunFam" id="3.30.420.10:FF:000032">
    <property type="entry name" value="Retrovirus-related Pol polyprotein from transposon 297-like Protein"/>
    <property type="match status" value="1"/>
</dbReference>
<feature type="region of interest" description="Disordered" evidence="2">
    <location>
        <begin position="1152"/>
        <end position="1172"/>
    </location>
</feature>
<dbReference type="InterPro" id="IPR000477">
    <property type="entry name" value="RT_dom"/>
</dbReference>
<dbReference type="Pfam" id="PF03732">
    <property type="entry name" value="Retrotrans_gag"/>
    <property type="match status" value="1"/>
</dbReference>
<dbReference type="PANTHER" id="PTHR48475">
    <property type="entry name" value="RIBONUCLEASE H"/>
    <property type="match status" value="1"/>
</dbReference>
<feature type="region of interest" description="Disordered" evidence="2">
    <location>
        <begin position="668"/>
        <end position="689"/>
    </location>
</feature>
<dbReference type="Pfam" id="PF17921">
    <property type="entry name" value="Integrase_H2C2"/>
    <property type="match status" value="1"/>
</dbReference>
<dbReference type="Gene3D" id="1.10.340.70">
    <property type="match status" value="1"/>
</dbReference>
<dbReference type="PROSITE" id="PS50994">
    <property type="entry name" value="INTEGRASE"/>
    <property type="match status" value="1"/>
</dbReference>
<dbReference type="InterPro" id="IPR012337">
    <property type="entry name" value="RNaseH-like_sf"/>
</dbReference>
<dbReference type="SUPFAM" id="SSF53098">
    <property type="entry name" value="Ribonuclease H-like"/>
    <property type="match status" value="2"/>
</dbReference>
<dbReference type="Proteomes" id="UP000288805">
    <property type="component" value="Unassembled WGS sequence"/>
</dbReference>
<dbReference type="InterPro" id="IPR021109">
    <property type="entry name" value="Peptidase_aspartic_dom_sf"/>
</dbReference>
<dbReference type="CDD" id="cd01647">
    <property type="entry name" value="RT_LTR"/>
    <property type="match status" value="1"/>
</dbReference>
<comment type="caution">
    <text evidence="5">The sequence shown here is derived from an EMBL/GenBank/DDBJ whole genome shotgun (WGS) entry which is preliminary data.</text>
</comment>
<dbReference type="GO" id="GO:0003676">
    <property type="term" value="F:nucleic acid binding"/>
    <property type="evidence" value="ECO:0007669"/>
    <property type="project" value="InterPro"/>
</dbReference>
<feature type="region of interest" description="Disordered" evidence="2">
    <location>
        <begin position="141"/>
        <end position="174"/>
    </location>
</feature>
<evidence type="ECO:0000259" key="4">
    <source>
        <dbReference type="PROSITE" id="PS50994"/>
    </source>
</evidence>
<dbReference type="InterPro" id="IPR005162">
    <property type="entry name" value="Retrotrans_gag_dom"/>
</dbReference>
<dbReference type="InterPro" id="IPR041588">
    <property type="entry name" value="Integrase_H2C2"/>
</dbReference>
<dbReference type="Gene3D" id="2.40.70.10">
    <property type="entry name" value="Acid Proteases"/>
    <property type="match status" value="1"/>
</dbReference>
<accession>A0A438GR27</accession>
<dbReference type="InterPro" id="IPR043128">
    <property type="entry name" value="Rev_trsase/Diguanyl_cyclase"/>
</dbReference>
<dbReference type="Pfam" id="PF17919">
    <property type="entry name" value="RT_RNaseH_2"/>
    <property type="match status" value="1"/>
</dbReference>
<sequence>MRGSACVEVMTTLHGSAPSLRRRAEGCVPLEGFPPYTWVHLRAFRASVAAVLDPIFPLFSLQIGPLFIVLIYLCGSEQRRSAFRIRIFTLSLGIVSWIRVEGRLVRVSDTPDMDQQVVTVDQFTAAMASIQEALASLRQEISGQQGRPPTVQDETPYDSHPPPPPPPVPSVHQASPYVLHGHSKIAPPAVAQAVVADDTHARMDRIEQCMRQMRVSDGSVVWDDFGGMPVASLPAKFRMPDIERRASDDHPFPLSLSGAAQRWFASLESSRRRTWDDLAQEFLRQFSFNTVVDVSRRELEALRQRTEESVSSFISRWRGKIAEIVDRPSERDQIQMVLRSLQPRIARHVVGAPFTDFGSLVMALYDVEDGITRGLWADSSPSDVKGKKPFIGPRSTEVGAISSSSQRPFRRHQPIPQFSEPHSSYASHQYRPRTPRPVYDQTHMPQTLVLPSYATQGIERPAVSYTATGQPCYAAQFTARPAAPYPRPGAQQTSAPFALRTQRQFSQIGMPLSQALRKLTEAGLLTALTPRPLPQPIPAQFRMDLHCAYHQGPGHETDRCTALRHAIQDLIDQVPPPAGGIHFLDFDETDDHVHMLSWDDPDPEPIMPAGIYETSGVTLEPQMPAPFRLFHEAASVQTTTSEPLTFTRYSVQAPYILTPMLRRVMRQPPPATARPVEGTSASQEEVRAEDDEILRQLQSTQARISIWSLLASSSTHRDALTRALSQIRVDTTTTPEGLIHMMTAGRATCRRVPSVLLDNGSALNVCPLATAIALGYAPSDFGPSTQTVRAYDSTRREVMGTLEIELLIGPATFVAIFQVLRIPTSFNLLLGRPWIHRAGAIPSSLHQKVKFIHDGQVVVVQSVGDMFIAAEPMLEISHTDDDLFLTGFTFDEVQTVEIEDFCRDFVAMSFDQHGSTVVLDIMRSMSYLPGMGLGRRQHGPSEFIAIPDHDVPFGLGFIPTEADYLYMARLHKERPHAPSDGIVGGLSTTQEAELQRLVQQLRLRDGAPGPSTSVLIAPSSPDRTSLMTLCFPDETDEHGTFAEVEDIVDGAVPRDEYVDEMLAMSLSQTEEMAPPELASPFDLFGVSVLEIAEEIQGAPTPEVVEDVIVAVDLLMALLAYTFEYLSVSHVIDLSAPSSPTSQIFDIDDEIAQHDSDDDSSSASDSDPVDQRVSPAVGDTEIVDFGTTDQPRELRIGSDLSTDERDSLIQLLRSYLDARPVKQKLRRLHPRWSLQVKEEIQKQLSVGFLSVVEYPKWLANVVPVPKKDGKILMALEDMEKTSFITEWGTYCYRVMPFGLKNAGATYQRAATTLFHDMIHRDVEVYVDDMIVKSRDRSDHLAALERFFERIRQFRLRLNSKKCTFGVTSGKLLGYMVSERGIEVDPDKIRAILDMPAPRTERESQPTVWDDQCQRAFERIREYLLSPPVLAPPTPGRPLLLYLSVSDVALGCMLAQLDDSGKDRAIYYLMQLISRLDPLRYLFDRPALVGRLMRWLVLLTEFDIHYVTQKSIRGSIVADHLASLPVSDARAIDDDFPDEDVAAATSLSGWRMYFDGAANHSGYGIGVLLISPHGDHIPRSVRLAFSDRHPATNNIVEYEACILGLETALELGIRQMEVFGDSNLVLRQIQGEWKTRDVKLRPYHAYLELLVARFEDLRYTHLPRAQNQFADALATLASMIDIPVDATVRPLLIESRSAPAYCCLIDDVEPDDGLPWYHDIYHFLRLGVYPEAATAKDKRALRQLATRFVICGETLYRRSPDGMLLLCLDRTAADRVMREVHAGVCGPHMGGHMLARKIMRTGYFWLTMETDCCQFVQRCPECQIHGDLIHVPPSELHALTSPWPFSVWGIDIIGKISPKSSSGHEFILVAIDYFTKWVEAASYARLTSSGVASFIRSHIICRYGVPHELISDRGVHFRAEVDTLVQRYGIRHHRSSAYRPQTNGAVEAANKNIKRILRRMVETSRDWSEKLPFALWAYRTSFRTSTGATPYSLVYGMEAMLPVEIEMGSLRVALEQQIPEADWAQARFDQLNLLDERRLRAADHVRAYQRKMARAFKKRVKPRPLQIGDLVLKVIRGLIRDPRGKFRPNWSGPYFIRELTPEGAAWSITTFLHVFIVSPSFLSLLVIHLIPFASYSLLTATHLRHPQVHGSWGSLYMLHFIYEGMSFDHWVFEPSFLSFLSPYHLGLRYVPCLKTTLRPWDQMSSSAASTWTVVFGLPGSFMDPHGLARSSLIGCSSRHGHDRYLTEPLRSTQPGPHFSTLGFHHASPPGRSPLVYMIIHGYEIRARSMFDFILSGHSEEPLLTRSSRFILFDIVVIPGWGYLRCMDFPRHHFSGVHIRSVTRPIGAILGLSGQIRYI</sequence>
<keyword evidence="1" id="KW-0233">DNA recombination</keyword>
<evidence type="ECO:0000313" key="6">
    <source>
        <dbReference type="Proteomes" id="UP000288805"/>
    </source>
</evidence>
<protein>
    <submittedName>
        <fullName evidence="5">Retrovirus-related Pol polyprotein from transposon opus</fullName>
    </submittedName>
</protein>
<dbReference type="Gene3D" id="3.10.10.10">
    <property type="entry name" value="HIV Type 1 Reverse Transcriptase, subunit A, domain 1"/>
    <property type="match status" value="2"/>
</dbReference>
<dbReference type="EMBL" id="QGNW01000366">
    <property type="protein sequence ID" value="RVW74656.1"/>
    <property type="molecule type" value="Genomic_DNA"/>
</dbReference>
<dbReference type="PANTHER" id="PTHR48475:SF1">
    <property type="entry name" value="RNASE H TYPE-1 DOMAIN-CONTAINING PROTEIN"/>
    <property type="match status" value="1"/>
</dbReference>
<dbReference type="GO" id="GO:0006310">
    <property type="term" value="P:DNA recombination"/>
    <property type="evidence" value="ECO:0007669"/>
    <property type="project" value="UniProtKB-KW"/>
</dbReference>
<dbReference type="InterPro" id="IPR002156">
    <property type="entry name" value="RNaseH_domain"/>
</dbReference>
<feature type="region of interest" description="Disordered" evidence="2">
    <location>
        <begin position="386"/>
        <end position="433"/>
    </location>
</feature>
<dbReference type="Gene3D" id="3.30.70.270">
    <property type="match status" value="1"/>
</dbReference>
<dbReference type="CDD" id="cd00303">
    <property type="entry name" value="retropepsin_like"/>
    <property type="match status" value="1"/>
</dbReference>
<dbReference type="SUPFAM" id="SSF56672">
    <property type="entry name" value="DNA/RNA polymerases"/>
    <property type="match status" value="1"/>
</dbReference>
<feature type="domain" description="RNase H type-1" evidence="3">
    <location>
        <begin position="1544"/>
        <end position="1677"/>
    </location>
</feature>
<gene>
    <name evidence="5" type="primary">pol_1721</name>
    <name evidence="5" type="ORF">CK203_052034</name>
</gene>
<dbReference type="InterPro" id="IPR041577">
    <property type="entry name" value="RT_RNaseH_2"/>
</dbReference>
<dbReference type="GO" id="GO:0015074">
    <property type="term" value="P:DNA integration"/>
    <property type="evidence" value="ECO:0007669"/>
    <property type="project" value="InterPro"/>
</dbReference>